<sequence>MIKQIFNKKEIRFVEKDGEYWAVASDVAKILGFRDAFNATKNLPEHVRGTLKGSTTSGKKKARKFQDYTVINEKGIYRLVMRSNKPEALDFQDWICDVLVELRQATGLKGFEVFRMLDKQKQKEAMDNLKNGIEGISRNDYLKAQTISNKAVSNVFGFAKMLKKQDMTREMLELRQQILDETVEFMIFVNKYNLNLSISDHIYNKYTNNQKLA</sequence>
<accession>A0A317YYZ1</accession>
<dbReference type="PANTHER" id="PTHR36180:SF2">
    <property type="entry name" value="BRO FAMILY PROTEIN"/>
    <property type="match status" value="1"/>
</dbReference>
<protein>
    <submittedName>
        <fullName evidence="2">Phage repressor protein</fullName>
    </submittedName>
</protein>
<dbReference type="AlphaFoldDB" id="A0A317YYZ1"/>
<dbReference type="PROSITE" id="PS51750">
    <property type="entry name" value="BRO_N"/>
    <property type="match status" value="1"/>
</dbReference>
<name>A0A317YYZ1_STAPS</name>
<dbReference type="Proteomes" id="UP000246351">
    <property type="component" value="Unassembled WGS sequence"/>
</dbReference>
<proteinExistence type="predicted"/>
<dbReference type="SMART" id="SM01040">
    <property type="entry name" value="Bro-N"/>
    <property type="match status" value="1"/>
</dbReference>
<gene>
    <name evidence="2" type="ORF">DD924_08615</name>
</gene>
<dbReference type="RefSeq" id="WP_019168679.1">
    <property type="nucleotide sequence ID" value="NZ_BAAFHU010000100.1"/>
</dbReference>
<dbReference type="EMBL" id="QEIV01000775">
    <property type="protein sequence ID" value="PWZ98346.1"/>
    <property type="molecule type" value="Genomic_DNA"/>
</dbReference>
<reference evidence="2 3" key="1">
    <citation type="journal article" date="2018" name="Vet. Microbiol.">
        <title>Clonal diversity and geographic distribution of methicillin-resistant Staphylococcus pseudintermedius from Australian animals: Discovery of novel sequence types.</title>
        <authorList>
            <person name="Worthing K.A."/>
            <person name="Abraham S."/>
            <person name="Coombs G.W."/>
            <person name="Pang S."/>
            <person name="Saputra S."/>
            <person name="Jordan D."/>
            <person name="Trott D.J."/>
            <person name="Norris J.M."/>
        </authorList>
    </citation>
    <scope>NUCLEOTIDE SEQUENCE [LARGE SCALE GENOMIC DNA]</scope>
    <source>
        <strain evidence="2 3">ST71 3</strain>
    </source>
</reference>
<organism evidence="2 3">
    <name type="scientific">Staphylococcus pseudintermedius</name>
    <dbReference type="NCBI Taxonomy" id="283734"/>
    <lineage>
        <taxon>Bacteria</taxon>
        <taxon>Bacillati</taxon>
        <taxon>Bacillota</taxon>
        <taxon>Bacilli</taxon>
        <taxon>Bacillales</taxon>
        <taxon>Staphylococcaceae</taxon>
        <taxon>Staphylococcus</taxon>
        <taxon>Staphylococcus intermedius group</taxon>
    </lineage>
</organism>
<dbReference type="PANTHER" id="PTHR36180">
    <property type="entry name" value="DNA-BINDING PROTEIN-RELATED-RELATED"/>
    <property type="match status" value="1"/>
</dbReference>
<dbReference type="Pfam" id="PF02498">
    <property type="entry name" value="Bro-N"/>
    <property type="match status" value="1"/>
</dbReference>
<comment type="caution">
    <text evidence="2">The sequence shown here is derived from an EMBL/GenBank/DDBJ whole genome shotgun (WGS) entry which is preliminary data.</text>
</comment>
<evidence type="ECO:0000313" key="2">
    <source>
        <dbReference type="EMBL" id="PWZ98346.1"/>
    </source>
</evidence>
<evidence type="ECO:0000313" key="3">
    <source>
        <dbReference type="Proteomes" id="UP000246351"/>
    </source>
</evidence>
<feature type="domain" description="Bro-N" evidence="1">
    <location>
        <begin position="1"/>
        <end position="107"/>
    </location>
</feature>
<evidence type="ECO:0000259" key="1">
    <source>
        <dbReference type="PROSITE" id="PS51750"/>
    </source>
</evidence>
<dbReference type="InterPro" id="IPR003497">
    <property type="entry name" value="BRO_N_domain"/>
</dbReference>